<dbReference type="eggNOG" id="ENOG5031DJE">
    <property type="taxonomic scope" value="Bacteria"/>
</dbReference>
<protein>
    <recommendedName>
        <fullName evidence="5">Mce-associated membrane protein</fullName>
    </recommendedName>
</protein>
<dbReference type="EMBL" id="AP006618">
    <property type="protein sequence ID" value="BAD57817.1"/>
    <property type="molecule type" value="Genomic_DNA"/>
</dbReference>
<dbReference type="HOGENOM" id="CLU_684815_0_0_11"/>
<evidence type="ECO:0000313" key="4">
    <source>
        <dbReference type="Proteomes" id="UP000006820"/>
    </source>
</evidence>
<organism evidence="3 4">
    <name type="scientific">Nocardia farcinica (strain IFM 10152)</name>
    <dbReference type="NCBI Taxonomy" id="247156"/>
    <lineage>
        <taxon>Bacteria</taxon>
        <taxon>Bacillati</taxon>
        <taxon>Actinomycetota</taxon>
        <taxon>Actinomycetes</taxon>
        <taxon>Mycobacteriales</taxon>
        <taxon>Nocardiaceae</taxon>
        <taxon>Nocardia</taxon>
    </lineage>
</organism>
<dbReference type="RefSeq" id="WP_011209502.1">
    <property type="nucleotide sequence ID" value="NC_006361.1"/>
</dbReference>
<evidence type="ECO:0000256" key="1">
    <source>
        <dbReference type="SAM" id="MobiDB-lite"/>
    </source>
</evidence>
<name>Q5YVH4_NOCFA</name>
<evidence type="ECO:0008006" key="5">
    <source>
        <dbReference type="Google" id="ProtNLM"/>
    </source>
</evidence>
<dbReference type="AlphaFoldDB" id="Q5YVH4"/>
<feature type="compositionally biased region" description="Low complexity" evidence="1">
    <location>
        <begin position="138"/>
        <end position="159"/>
    </location>
</feature>
<feature type="compositionally biased region" description="Low complexity" evidence="1">
    <location>
        <begin position="17"/>
        <end position="41"/>
    </location>
</feature>
<keyword evidence="2" id="KW-0472">Membrane</keyword>
<feature type="region of interest" description="Disordered" evidence="1">
    <location>
        <begin position="1"/>
        <end position="214"/>
    </location>
</feature>
<feature type="transmembrane region" description="Helical" evidence="2">
    <location>
        <begin position="229"/>
        <end position="248"/>
    </location>
</feature>
<dbReference type="OrthoDB" id="4381663at2"/>
<keyword evidence="2" id="KW-1133">Transmembrane helix</keyword>
<keyword evidence="2" id="KW-0812">Transmembrane</keyword>
<proteinExistence type="predicted"/>
<dbReference type="GeneID" id="61136578"/>
<dbReference type="KEGG" id="nfa:NFA_29700"/>
<feature type="compositionally biased region" description="Basic and acidic residues" evidence="1">
    <location>
        <begin position="1"/>
        <end position="12"/>
    </location>
</feature>
<accession>Q5YVH4</accession>
<reference evidence="3 4" key="1">
    <citation type="journal article" date="2004" name="Proc. Natl. Acad. Sci. U.S.A.">
        <title>The complete genomic sequence of Nocardia farcinica IFM 10152.</title>
        <authorList>
            <person name="Ishikawa J."/>
            <person name="Yamashita A."/>
            <person name="Mikami Y."/>
            <person name="Hoshino Y."/>
            <person name="Kurita H."/>
            <person name="Hotta K."/>
            <person name="Shiba T."/>
            <person name="Hattori M."/>
        </authorList>
    </citation>
    <scope>NUCLEOTIDE SEQUENCE [LARGE SCALE GENOMIC DNA]</scope>
    <source>
        <strain evidence="3 4">IFM 10152</strain>
    </source>
</reference>
<sequence length="402" mass="39307">MSPTEIRHRDTAENDTAAPAPDAVAPASAAAESAPPIAPGLAVGGGEAGGVAESAQPAAQDMAAGGAEARAAAESAQPTAPGIAAGSAEAGGVAESARSTAQDSAVQAGAGGVAGPDRPTAQGTTAGGGEGVGASDRAQPAALDTAAVDAEAGGAAEPAQRTAQDTAVTGASAIGAAEETAHDPVRSGPGDAAGAASADENVAATAEPGTERKTDRALSVLRAVRRPTLSAVVAAVALLVAAAAVLAWRTDDAAGELAALRAQLDTDAAAQRVAADYALGVSQVQSGDLEAWRSALRRGVTEQLAAKLSAAVDVVGPWLRQVDYSATAEPLAATVQRRDGDLYVVQVFVDMTSRSSQTPEGVVATAAYTVTLNRAADWTITDVGGVAPDLPVPSADATPAPR</sequence>
<feature type="compositionally biased region" description="Low complexity" evidence="1">
    <location>
        <begin position="50"/>
        <end position="97"/>
    </location>
</feature>
<gene>
    <name evidence="3" type="ordered locus">NFA_29700</name>
</gene>
<evidence type="ECO:0000256" key="2">
    <source>
        <dbReference type="SAM" id="Phobius"/>
    </source>
</evidence>
<keyword evidence="4" id="KW-1185">Reference proteome</keyword>
<feature type="compositionally biased region" description="Low complexity" evidence="1">
    <location>
        <begin position="192"/>
        <end position="204"/>
    </location>
</feature>
<evidence type="ECO:0000313" key="3">
    <source>
        <dbReference type="EMBL" id="BAD57817.1"/>
    </source>
</evidence>
<dbReference type="Proteomes" id="UP000006820">
    <property type="component" value="Chromosome"/>
</dbReference>
<dbReference type="STRING" id="247156.NFA_29700"/>